<dbReference type="Gene3D" id="2.80.10.50">
    <property type="match status" value="1"/>
</dbReference>
<dbReference type="Proteomes" id="UP000807716">
    <property type="component" value="Unassembled WGS sequence"/>
</dbReference>
<organism evidence="1 2">
    <name type="scientific">Actinomortierella ambigua</name>
    <dbReference type="NCBI Taxonomy" id="1343610"/>
    <lineage>
        <taxon>Eukaryota</taxon>
        <taxon>Fungi</taxon>
        <taxon>Fungi incertae sedis</taxon>
        <taxon>Mucoromycota</taxon>
        <taxon>Mortierellomycotina</taxon>
        <taxon>Mortierellomycetes</taxon>
        <taxon>Mortierellales</taxon>
        <taxon>Mortierellaceae</taxon>
        <taxon>Actinomortierella</taxon>
    </lineage>
</organism>
<evidence type="ECO:0008006" key="3">
    <source>
        <dbReference type="Google" id="ProtNLM"/>
    </source>
</evidence>
<protein>
    <recommendedName>
        <fullName evidence="3">Ricin B lectin domain-containing protein</fullName>
    </recommendedName>
</protein>
<accession>A0A9P6Q4C0</accession>
<sequence length="137" mass="15418">MIPGNDIGCAKIVPGDGQMYYAEQVVINDIPSNVREVFSVAPYGDGFKIRSEGSQRWLMDYKNDVWAVDNVDPKLSKWYFEPNDDGSYTIKNPRGLVMTAMEGGDREYNYPYMMSPNGSTNQKWTLEACSPVFPTPA</sequence>
<keyword evidence="2" id="KW-1185">Reference proteome</keyword>
<evidence type="ECO:0000313" key="2">
    <source>
        <dbReference type="Proteomes" id="UP000807716"/>
    </source>
</evidence>
<name>A0A9P6Q4C0_9FUNG</name>
<proteinExistence type="predicted"/>
<comment type="caution">
    <text evidence="1">The sequence shown here is derived from an EMBL/GenBank/DDBJ whole genome shotgun (WGS) entry which is preliminary data.</text>
</comment>
<dbReference type="AlphaFoldDB" id="A0A9P6Q4C0"/>
<dbReference type="EMBL" id="JAAAJB010000251">
    <property type="protein sequence ID" value="KAG0260362.1"/>
    <property type="molecule type" value="Genomic_DNA"/>
</dbReference>
<dbReference type="SUPFAM" id="SSF50370">
    <property type="entry name" value="Ricin B-like lectins"/>
    <property type="match status" value="1"/>
</dbReference>
<evidence type="ECO:0000313" key="1">
    <source>
        <dbReference type="EMBL" id="KAG0260362.1"/>
    </source>
</evidence>
<reference evidence="1" key="1">
    <citation type="journal article" date="2020" name="Fungal Divers.">
        <title>Resolving the Mortierellaceae phylogeny through synthesis of multi-gene phylogenetics and phylogenomics.</title>
        <authorList>
            <person name="Vandepol N."/>
            <person name="Liber J."/>
            <person name="Desiro A."/>
            <person name="Na H."/>
            <person name="Kennedy M."/>
            <person name="Barry K."/>
            <person name="Grigoriev I.V."/>
            <person name="Miller A.N."/>
            <person name="O'Donnell K."/>
            <person name="Stajich J.E."/>
            <person name="Bonito G."/>
        </authorList>
    </citation>
    <scope>NUCLEOTIDE SEQUENCE</scope>
    <source>
        <strain evidence="1">BC1065</strain>
    </source>
</reference>
<dbReference type="InterPro" id="IPR035992">
    <property type="entry name" value="Ricin_B-like_lectins"/>
</dbReference>
<gene>
    <name evidence="1" type="ORF">DFQ27_003586</name>
</gene>